<organism evidence="2">
    <name type="scientific">Faucicola osloensis</name>
    <name type="common">Moraxella osloensis</name>
    <dbReference type="NCBI Taxonomy" id="34062"/>
    <lineage>
        <taxon>Bacteria</taxon>
        <taxon>Pseudomonadati</taxon>
        <taxon>Pseudomonadota</taxon>
        <taxon>Gammaproteobacteria</taxon>
        <taxon>Moraxellales</taxon>
        <taxon>Moraxellaceae</taxon>
        <taxon>Faucicola</taxon>
    </lineage>
</organism>
<name>A0AA91FGH8_FAUOS</name>
<accession>A0AA91FGH8</accession>
<reference evidence="2" key="1">
    <citation type="submission" date="2016-06" db="EMBL/GenBank/DDBJ databases">
        <title>Draft genome of Moraxella osloensis CCUG 67237.</title>
        <authorList>
            <person name="Salva-Serra F."/>
            <person name="Engstrom-Jakobsson H."/>
            <person name="Thorell K."/>
            <person name="Gonzales-Siles L."/>
            <person name="Karlsson R."/>
            <person name="Boulund F."/>
            <person name="Engstrand L."/>
            <person name="Kristiansson E."/>
            <person name="Moore E."/>
        </authorList>
    </citation>
    <scope>NUCLEOTIDE SEQUENCE [LARGE SCALE GENOMIC DNA]</scope>
    <source>
        <strain evidence="2">CCUG 67237</strain>
    </source>
</reference>
<gene>
    <name evidence="2" type="ORF">A9299_11530</name>
</gene>
<dbReference type="InterPro" id="IPR013568">
    <property type="entry name" value="SEFIR_dom"/>
</dbReference>
<dbReference type="InterPro" id="IPR035897">
    <property type="entry name" value="Toll_tir_struct_dom_sf"/>
</dbReference>
<feature type="domain" description="SEFIR" evidence="1">
    <location>
        <begin position="6"/>
        <end position="142"/>
    </location>
</feature>
<proteinExistence type="predicted"/>
<dbReference type="AlphaFoldDB" id="A0AA91FGH8"/>
<dbReference type="GO" id="GO:0007165">
    <property type="term" value="P:signal transduction"/>
    <property type="evidence" value="ECO:0007669"/>
    <property type="project" value="InterPro"/>
</dbReference>
<comment type="caution">
    <text evidence="2">The sequence shown here is derived from an EMBL/GenBank/DDBJ whole genome shotgun (WGS) entry which is preliminary data.</text>
</comment>
<evidence type="ECO:0000313" key="2">
    <source>
        <dbReference type="EMBL" id="OBX61706.1"/>
    </source>
</evidence>
<dbReference type="SUPFAM" id="SSF52200">
    <property type="entry name" value="Toll/Interleukin receptor TIR domain"/>
    <property type="match status" value="1"/>
</dbReference>
<dbReference type="InterPro" id="IPR000157">
    <property type="entry name" value="TIR_dom"/>
</dbReference>
<evidence type="ECO:0000259" key="1">
    <source>
        <dbReference type="PROSITE" id="PS51534"/>
    </source>
</evidence>
<sequence>MDDITVPKVFISYSWSTPQHEDWVLNLAERLVSDGVDVTLDKWHLKEGHDKYAFMESNVRSDGINKVLIILDKKYTEKANFRTGGVGTETQIISPNIYSDVSQEKFIPVVAEVDEEGKPFLPTFIESRIYIDLSGKSNFEDEYEKLLRNIYQRPANKKPKLGKPPSYLFNETVITFSTSNIIRRFDNLDLISENQIYMFLNEFLEKFLDDLKEFSLVNVDRTSSLTFGKALVDNLHSYLPLLTDYVIFTSKILKTHISFDYQIFINFFEKMYHLRFPSEILGGYYPHDYDNFIFITHELFLYTVALAVKYENMDFLEELFHSPYLLKRRNTNKSEPKRYSELYTYVDTFDAYYKETYSKNFYSPMADLISNRVTGGITLKELVEADLLIFYVSSLEDIYWFPITYIYRESYLGNIDFFQRLISKRYFEKVKGLLNVDSIEEFEQKLNTIKDRSSQNRDIGYSGSFEYVMPIYEIFENKDIGSMR</sequence>
<protein>
    <recommendedName>
        <fullName evidence="1">SEFIR domain-containing protein</fullName>
    </recommendedName>
</protein>
<dbReference type="Pfam" id="PF13676">
    <property type="entry name" value="TIR_2"/>
    <property type="match status" value="1"/>
</dbReference>
<dbReference type="EMBL" id="LZMT01000038">
    <property type="protein sequence ID" value="OBX61706.1"/>
    <property type="molecule type" value="Genomic_DNA"/>
</dbReference>
<dbReference type="Gene3D" id="3.40.50.10140">
    <property type="entry name" value="Toll/interleukin-1 receptor homology (TIR) domain"/>
    <property type="match status" value="1"/>
</dbReference>
<dbReference type="PROSITE" id="PS51534">
    <property type="entry name" value="SEFIR"/>
    <property type="match status" value="1"/>
</dbReference>